<keyword evidence="6 10" id="KW-0735">Signal-anchor</keyword>
<evidence type="ECO:0000256" key="4">
    <source>
        <dbReference type="ARBA" id="ARBA00022679"/>
    </source>
</evidence>
<evidence type="ECO:0000256" key="1">
    <source>
        <dbReference type="ARBA" id="ARBA00004323"/>
    </source>
</evidence>
<evidence type="ECO:0000256" key="2">
    <source>
        <dbReference type="ARBA" id="ARBA00008661"/>
    </source>
</evidence>
<evidence type="ECO:0000256" key="7">
    <source>
        <dbReference type="ARBA" id="ARBA00022989"/>
    </source>
</evidence>
<keyword evidence="8 10" id="KW-0333">Golgi apparatus</keyword>
<evidence type="ECO:0000256" key="8">
    <source>
        <dbReference type="ARBA" id="ARBA00023034"/>
    </source>
</evidence>
<evidence type="ECO:0000256" key="3">
    <source>
        <dbReference type="ARBA" id="ARBA00022676"/>
    </source>
</evidence>
<organism evidence="12 13">
    <name type="scientific">Drosophila madeirensis</name>
    <name type="common">Fruit fly</name>
    <dbReference type="NCBI Taxonomy" id="30013"/>
    <lineage>
        <taxon>Eukaryota</taxon>
        <taxon>Metazoa</taxon>
        <taxon>Ecdysozoa</taxon>
        <taxon>Arthropoda</taxon>
        <taxon>Hexapoda</taxon>
        <taxon>Insecta</taxon>
        <taxon>Pterygota</taxon>
        <taxon>Neoptera</taxon>
        <taxon>Endopterygota</taxon>
        <taxon>Diptera</taxon>
        <taxon>Brachycera</taxon>
        <taxon>Muscomorpha</taxon>
        <taxon>Ephydroidea</taxon>
        <taxon>Drosophilidae</taxon>
        <taxon>Drosophila</taxon>
        <taxon>Sophophora</taxon>
    </lineage>
</organism>
<evidence type="ECO:0000256" key="9">
    <source>
        <dbReference type="ARBA" id="ARBA00023136"/>
    </source>
</evidence>
<feature type="region of interest" description="Disordered" evidence="11">
    <location>
        <begin position="70"/>
        <end position="157"/>
    </location>
</feature>
<evidence type="ECO:0000313" key="12">
    <source>
        <dbReference type="EMBL" id="BFF98179.1"/>
    </source>
</evidence>
<dbReference type="PANTHER" id="PTHR11214:SF376">
    <property type="entry name" value="HEXOSYLTRANSFERASE"/>
    <property type="match status" value="1"/>
</dbReference>
<dbReference type="GO" id="GO:0000139">
    <property type="term" value="C:Golgi membrane"/>
    <property type="evidence" value="ECO:0007669"/>
    <property type="project" value="UniProtKB-SubCell"/>
</dbReference>
<evidence type="ECO:0000256" key="10">
    <source>
        <dbReference type="RuleBase" id="RU363063"/>
    </source>
</evidence>
<keyword evidence="7 10" id="KW-1133">Transmembrane helix</keyword>
<feature type="region of interest" description="Disordered" evidence="11">
    <location>
        <begin position="453"/>
        <end position="475"/>
    </location>
</feature>
<gene>
    <name evidence="12" type="ORF">DMAD_06416</name>
</gene>
<reference evidence="12 13" key="1">
    <citation type="submission" date="2024-02" db="EMBL/GenBank/DDBJ databases">
        <title>A chromosome-level genome assembly of Drosophila madeirensis, a fruit fly species endemic to Madeira island.</title>
        <authorList>
            <person name="Tomihara K."/>
            <person name="Llopart A."/>
            <person name="Yamamoto D."/>
        </authorList>
    </citation>
    <scope>NUCLEOTIDE SEQUENCE [LARGE SCALE GENOMIC DNA]</scope>
    <source>
        <strain evidence="12 13">RF1</strain>
    </source>
</reference>
<dbReference type="FunFam" id="3.90.550.50:FF:000028">
    <property type="entry name" value="Hexosyltransferase"/>
    <property type="match status" value="1"/>
</dbReference>
<keyword evidence="13" id="KW-1185">Reference proteome</keyword>
<feature type="compositionally biased region" description="Polar residues" evidence="11">
    <location>
        <begin position="135"/>
        <end position="157"/>
    </location>
</feature>
<evidence type="ECO:0000256" key="6">
    <source>
        <dbReference type="ARBA" id="ARBA00022968"/>
    </source>
</evidence>
<proteinExistence type="inferred from homology"/>
<comment type="similarity">
    <text evidence="2 10">Belongs to the glycosyltransferase 31 family.</text>
</comment>
<sequence>MPQMKQKQQQQQHQYRATSSSSHRSYSSSSSSMMDKRSLCLLLICVNLCLVIWLVSVQQPQMLESEAPASAAALTGGERELDGSSGGAATEESSPQPPRSANGGRIGRGSRSWSSSSSSSWSSKPNQIHDPSRIPSFNDSLELSPPTAQTAAPRTSAPQISTQLMDLPNFSYLMNQPPCDDHVQALILVHTSPFNHQKRALIRQTWAERKYIERTPLRVIFLLADVWHERPSWQYFLDQENAKNGDMVQGNFKDDYRNMTYKHVMALKWFNENCPQAQLLVKVDDDVYMNTPQLVKYLKDPTLPEHAMLLEPDLLLCRPVNAPRVKRSYRSKWRVTYKEYPHRYYPDYCPGFAIVYAPAVARRLFKAAQKANYFWVDDALITGVLAQETHTKITSLQHVIGKGDTMKLIAGQIGFDHKEFLFAFHGIQPHMCNSLWDLTVESNYTLEATSASASSPASTSSAPANSSAALGTGFS</sequence>
<dbReference type="Proteomes" id="UP001500889">
    <property type="component" value="Chromosome J"/>
</dbReference>
<dbReference type="GO" id="GO:0006493">
    <property type="term" value="P:protein O-linked glycosylation"/>
    <property type="evidence" value="ECO:0007669"/>
    <property type="project" value="TreeGrafter"/>
</dbReference>
<comment type="subcellular location">
    <subcellularLocation>
        <location evidence="1 10">Golgi apparatus membrane</location>
        <topology evidence="1 10">Single-pass type II membrane protein</topology>
    </subcellularLocation>
</comment>
<dbReference type="Pfam" id="PF01762">
    <property type="entry name" value="Galactosyl_T"/>
    <property type="match status" value="1"/>
</dbReference>
<evidence type="ECO:0000313" key="13">
    <source>
        <dbReference type="Proteomes" id="UP001500889"/>
    </source>
</evidence>
<dbReference type="GO" id="GO:0016758">
    <property type="term" value="F:hexosyltransferase activity"/>
    <property type="evidence" value="ECO:0007669"/>
    <property type="project" value="InterPro"/>
</dbReference>
<feature type="region of interest" description="Disordered" evidence="11">
    <location>
        <begin position="1"/>
        <end position="30"/>
    </location>
</feature>
<dbReference type="AlphaFoldDB" id="A0AAU9FQD9"/>
<dbReference type="Gene3D" id="3.90.550.50">
    <property type="match status" value="1"/>
</dbReference>
<feature type="compositionally biased region" description="Low complexity" evidence="11">
    <location>
        <begin position="109"/>
        <end position="123"/>
    </location>
</feature>
<protein>
    <recommendedName>
        <fullName evidence="10">Hexosyltransferase</fullName>
        <ecNumber evidence="10">2.4.1.-</ecNumber>
    </recommendedName>
</protein>
<dbReference type="PANTHER" id="PTHR11214">
    <property type="entry name" value="BETA-1,3-N-ACETYLGLUCOSAMINYLTRANSFERASE"/>
    <property type="match status" value="1"/>
</dbReference>
<feature type="transmembrane region" description="Helical" evidence="10">
    <location>
        <begin position="39"/>
        <end position="56"/>
    </location>
</feature>
<dbReference type="EMBL" id="AP029265">
    <property type="protein sequence ID" value="BFF98179.1"/>
    <property type="molecule type" value="Genomic_DNA"/>
</dbReference>
<dbReference type="EC" id="2.4.1.-" evidence="10"/>
<keyword evidence="9 10" id="KW-0472">Membrane</keyword>
<dbReference type="InterPro" id="IPR002659">
    <property type="entry name" value="Glyco_trans_31"/>
</dbReference>
<accession>A0AAU9FQD9</accession>
<keyword evidence="4" id="KW-0808">Transferase</keyword>
<evidence type="ECO:0000256" key="11">
    <source>
        <dbReference type="SAM" id="MobiDB-lite"/>
    </source>
</evidence>
<keyword evidence="5 10" id="KW-0812">Transmembrane</keyword>
<evidence type="ECO:0000256" key="5">
    <source>
        <dbReference type="ARBA" id="ARBA00022692"/>
    </source>
</evidence>
<keyword evidence="3 10" id="KW-0328">Glycosyltransferase</keyword>
<name>A0AAU9FQD9_DROMD</name>
<feature type="compositionally biased region" description="Low complexity" evidence="11">
    <location>
        <begin position="453"/>
        <end position="469"/>
    </location>
</feature>